<gene>
    <name evidence="5" type="ORF">L195_g010321</name>
</gene>
<evidence type="ECO:0000313" key="6">
    <source>
        <dbReference type="Proteomes" id="UP000236291"/>
    </source>
</evidence>
<dbReference type="GO" id="GO:0035251">
    <property type="term" value="F:UDP-glucosyltransferase activity"/>
    <property type="evidence" value="ECO:0007669"/>
    <property type="project" value="InterPro"/>
</dbReference>
<protein>
    <recommendedName>
        <fullName evidence="4">Glycosyltransferase</fullName>
        <ecNumber evidence="4">2.4.1.-</ecNumber>
    </recommendedName>
</protein>
<dbReference type="SUPFAM" id="SSF53756">
    <property type="entry name" value="UDP-Glycosyltransferase/glycogen phosphorylase"/>
    <property type="match status" value="1"/>
</dbReference>
<dbReference type="AlphaFoldDB" id="A0A2K3PED9"/>
<comment type="caution">
    <text evidence="5">The sequence shown here is derived from an EMBL/GenBank/DDBJ whole genome shotgun (WGS) entry which is preliminary data.</text>
</comment>
<reference evidence="5 6" key="2">
    <citation type="journal article" date="2017" name="Front. Plant Sci.">
        <title>Gene Classification and Mining of Molecular Markers Useful in Red Clover (Trifolium pratense) Breeding.</title>
        <authorList>
            <person name="Istvanek J."/>
            <person name="Dluhosova J."/>
            <person name="Dluhos P."/>
            <person name="Patkova L."/>
            <person name="Nedelnik J."/>
            <person name="Repkova J."/>
        </authorList>
    </citation>
    <scope>NUCLEOTIDE SEQUENCE [LARGE SCALE GENOMIC DNA]</scope>
    <source>
        <strain evidence="6">cv. Tatra</strain>
        <tissue evidence="5">Young leaves</tissue>
    </source>
</reference>
<dbReference type="EMBL" id="ASHM01006246">
    <property type="protein sequence ID" value="PNY13660.1"/>
    <property type="molecule type" value="Genomic_DNA"/>
</dbReference>
<dbReference type="Gene3D" id="3.40.50.2000">
    <property type="entry name" value="Glycogen Phosphorylase B"/>
    <property type="match status" value="2"/>
</dbReference>
<dbReference type="InterPro" id="IPR002213">
    <property type="entry name" value="UDP_glucos_trans"/>
</dbReference>
<dbReference type="CDD" id="cd03784">
    <property type="entry name" value="GT1_Gtf-like"/>
    <property type="match status" value="1"/>
</dbReference>
<organism evidence="5 6">
    <name type="scientific">Trifolium pratense</name>
    <name type="common">Red clover</name>
    <dbReference type="NCBI Taxonomy" id="57577"/>
    <lineage>
        <taxon>Eukaryota</taxon>
        <taxon>Viridiplantae</taxon>
        <taxon>Streptophyta</taxon>
        <taxon>Embryophyta</taxon>
        <taxon>Tracheophyta</taxon>
        <taxon>Spermatophyta</taxon>
        <taxon>Magnoliopsida</taxon>
        <taxon>eudicotyledons</taxon>
        <taxon>Gunneridae</taxon>
        <taxon>Pentapetalae</taxon>
        <taxon>rosids</taxon>
        <taxon>fabids</taxon>
        <taxon>Fabales</taxon>
        <taxon>Fabaceae</taxon>
        <taxon>Papilionoideae</taxon>
        <taxon>50 kb inversion clade</taxon>
        <taxon>NPAAA clade</taxon>
        <taxon>Hologalegina</taxon>
        <taxon>IRL clade</taxon>
        <taxon>Trifolieae</taxon>
        <taxon>Trifolium</taxon>
    </lineage>
</organism>
<dbReference type="InterPro" id="IPR050481">
    <property type="entry name" value="UDP-glycosyltransf_plant"/>
</dbReference>
<dbReference type="STRING" id="57577.A0A2K3PED9"/>
<evidence type="ECO:0000256" key="1">
    <source>
        <dbReference type="ARBA" id="ARBA00009995"/>
    </source>
</evidence>
<dbReference type="PROSITE" id="PS00375">
    <property type="entry name" value="UDPGT"/>
    <property type="match status" value="1"/>
</dbReference>
<dbReference type="FunFam" id="3.40.50.2000:FF:000056">
    <property type="entry name" value="Glycosyltransferase"/>
    <property type="match status" value="1"/>
</dbReference>
<dbReference type="Pfam" id="PF00201">
    <property type="entry name" value="UDPGT"/>
    <property type="match status" value="1"/>
</dbReference>
<evidence type="ECO:0000256" key="2">
    <source>
        <dbReference type="ARBA" id="ARBA00022679"/>
    </source>
</evidence>
<evidence type="ECO:0000256" key="4">
    <source>
        <dbReference type="RuleBase" id="RU362057"/>
    </source>
</evidence>
<dbReference type="PANTHER" id="PTHR48048:SF45">
    <property type="entry name" value="GLYCOSYLTRANSFERASE"/>
    <property type="match status" value="1"/>
</dbReference>
<feature type="non-terminal residue" evidence="5">
    <location>
        <position position="419"/>
    </location>
</feature>
<dbReference type="EC" id="2.4.1.-" evidence="4"/>
<comment type="similarity">
    <text evidence="1 3">Belongs to the UDP-glycosyltransferase family.</text>
</comment>
<keyword evidence="3" id="KW-0328">Glycosyltransferase</keyword>
<dbReference type="InterPro" id="IPR035595">
    <property type="entry name" value="UDP_glycos_trans_CS"/>
</dbReference>
<dbReference type="Proteomes" id="UP000236291">
    <property type="component" value="Unassembled WGS sequence"/>
</dbReference>
<dbReference type="PANTHER" id="PTHR48048">
    <property type="entry name" value="GLYCOSYLTRANSFERASE"/>
    <property type="match status" value="1"/>
</dbReference>
<proteinExistence type="inferred from homology"/>
<reference evidence="5 6" key="1">
    <citation type="journal article" date="2014" name="Am. J. Bot.">
        <title>Genome assembly and annotation for red clover (Trifolium pratense; Fabaceae).</title>
        <authorList>
            <person name="Istvanek J."/>
            <person name="Jaros M."/>
            <person name="Krenek A."/>
            <person name="Repkova J."/>
        </authorList>
    </citation>
    <scope>NUCLEOTIDE SEQUENCE [LARGE SCALE GENOMIC DNA]</scope>
    <source>
        <strain evidence="6">cv. Tatra</strain>
        <tissue evidence="5">Young leaves</tissue>
    </source>
</reference>
<evidence type="ECO:0000313" key="5">
    <source>
        <dbReference type="EMBL" id="PNY13660.1"/>
    </source>
</evidence>
<accession>A0A2K3PED9</accession>
<evidence type="ECO:0000256" key="3">
    <source>
        <dbReference type="RuleBase" id="RU003718"/>
    </source>
</evidence>
<sequence>MMKKAEVVIIPSPGVGHLVSTLEFAKLLINRNNHLRITILVIKLPHTTETDIYTKSLSNSNSLNIINLPECSLPTNSNLGSAMNAILEAQKQNVKQAVADLITEREDGVLAAFVVDLLTCSALTLLMLLENSPSLRLCSSLPLIQLTELAIPSFANSVPTKSLPSSVLHKEYESFFMNYAKGIKNADGIIVNSFEELESYAIHSFFSHPGLAGLPVYPVGPILNPEPTTKGVVDSDDIIQWLNDQPHSSVVFICFRSRGYMDEEQVNEIALAIENSGAHFVWSLRKPPPKGTMVEPSDYTLSDLGSVLPVGFLDRTAKTGRVIGWAPQAQILAHQATGGFVSHCGWNSILESIYFGVPVATWPLFADQQTNAFQLVGELKMAVEIALDYSVHLNGERDYLLTADKIERGIRNVLEKDGE</sequence>
<keyword evidence="2 3" id="KW-0808">Transferase</keyword>
<name>A0A2K3PED9_TRIPR</name>